<name>A0A0C3AL69_SERVB</name>
<evidence type="ECO:0008006" key="3">
    <source>
        <dbReference type="Google" id="ProtNLM"/>
    </source>
</evidence>
<keyword evidence="2" id="KW-1185">Reference proteome</keyword>
<reference evidence="2" key="2">
    <citation type="submission" date="2015-01" db="EMBL/GenBank/DDBJ databases">
        <title>Evolutionary Origins and Diversification of the Mycorrhizal Mutualists.</title>
        <authorList>
            <consortium name="DOE Joint Genome Institute"/>
            <consortium name="Mycorrhizal Genomics Consortium"/>
            <person name="Kohler A."/>
            <person name="Kuo A."/>
            <person name="Nagy L.G."/>
            <person name="Floudas D."/>
            <person name="Copeland A."/>
            <person name="Barry K.W."/>
            <person name="Cichocki N."/>
            <person name="Veneault-Fourrey C."/>
            <person name="LaButti K."/>
            <person name="Lindquist E.A."/>
            <person name="Lipzen A."/>
            <person name="Lundell T."/>
            <person name="Morin E."/>
            <person name="Murat C."/>
            <person name="Riley R."/>
            <person name="Ohm R."/>
            <person name="Sun H."/>
            <person name="Tunlid A."/>
            <person name="Henrissat B."/>
            <person name="Grigoriev I.V."/>
            <person name="Hibbett D.S."/>
            <person name="Martin F."/>
        </authorList>
    </citation>
    <scope>NUCLEOTIDE SEQUENCE [LARGE SCALE GENOMIC DNA]</scope>
    <source>
        <strain evidence="2">MAFF 305830</strain>
    </source>
</reference>
<accession>A0A0C3AL69</accession>
<reference evidence="1 2" key="1">
    <citation type="submission" date="2014-04" db="EMBL/GenBank/DDBJ databases">
        <authorList>
            <consortium name="DOE Joint Genome Institute"/>
            <person name="Kuo A."/>
            <person name="Zuccaro A."/>
            <person name="Kohler A."/>
            <person name="Nagy L.G."/>
            <person name="Floudas D."/>
            <person name="Copeland A."/>
            <person name="Barry K.W."/>
            <person name="Cichocki N."/>
            <person name="Veneault-Fourrey C."/>
            <person name="LaButti K."/>
            <person name="Lindquist E.A."/>
            <person name="Lipzen A."/>
            <person name="Lundell T."/>
            <person name="Morin E."/>
            <person name="Murat C."/>
            <person name="Sun H."/>
            <person name="Tunlid A."/>
            <person name="Henrissat B."/>
            <person name="Grigoriev I.V."/>
            <person name="Hibbett D.S."/>
            <person name="Martin F."/>
            <person name="Nordberg H.P."/>
            <person name="Cantor M.N."/>
            <person name="Hua S.X."/>
        </authorList>
    </citation>
    <scope>NUCLEOTIDE SEQUENCE [LARGE SCALE GENOMIC DNA]</scope>
    <source>
        <strain evidence="1 2">MAFF 305830</strain>
    </source>
</reference>
<gene>
    <name evidence="1" type="ORF">M408DRAFT_26322</name>
</gene>
<proteinExistence type="predicted"/>
<evidence type="ECO:0000313" key="1">
    <source>
        <dbReference type="EMBL" id="KIM25335.1"/>
    </source>
</evidence>
<dbReference type="OrthoDB" id="2269034at2759"/>
<sequence>MPLSTYKLLETLQLDSQYNWLGLILSQLEGDSHLCPALKSIEVCDKPDGDYELASHERMTNRNLAAGSNIKLIFVEMWLRQTPAHFYKCTKGMPCRIASYKRLTPLDLAAVCRRWHETMLASPLAWSYIYLQGPARRKRSSAYVSLFLERSSPHPLHLTISPPFVVTHSTWSSYLHVQNVLVT</sequence>
<protein>
    <recommendedName>
        <fullName evidence="3">F-box domain-containing protein</fullName>
    </recommendedName>
</protein>
<evidence type="ECO:0000313" key="2">
    <source>
        <dbReference type="Proteomes" id="UP000054097"/>
    </source>
</evidence>
<dbReference type="AlphaFoldDB" id="A0A0C3AL69"/>
<dbReference type="Proteomes" id="UP000054097">
    <property type="component" value="Unassembled WGS sequence"/>
</dbReference>
<dbReference type="EMBL" id="KN824315">
    <property type="protein sequence ID" value="KIM25335.1"/>
    <property type="molecule type" value="Genomic_DNA"/>
</dbReference>
<dbReference type="HOGENOM" id="CLU_1476000_0_0_1"/>
<organism evidence="1 2">
    <name type="scientific">Serendipita vermifera MAFF 305830</name>
    <dbReference type="NCBI Taxonomy" id="933852"/>
    <lineage>
        <taxon>Eukaryota</taxon>
        <taxon>Fungi</taxon>
        <taxon>Dikarya</taxon>
        <taxon>Basidiomycota</taxon>
        <taxon>Agaricomycotina</taxon>
        <taxon>Agaricomycetes</taxon>
        <taxon>Sebacinales</taxon>
        <taxon>Serendipitaceae</taxon>
        <taxon>Serendipita</taxon>
    </lineage>
</organism>